<dbReference type="SUPFAM" id="SSF57889">
    <property type="entry name" value="Cysteine-rich domain"/>
    <property type="match status" value="3"/>
</dbReference>
<accession>A0AAE0A677</accession>
<evidence type="ECO:0000313" key="3">
    <source>
        <dbReference type="EMBL" id="KAK3200776.1"/>
    </source>
</evidence>
<dbReference type="AlphaFoldDB" id="A0AAE0A677"/>
<reference evidence="3" key="1">
    <citation type="journal article" date="2023" name="Plant J.">
        <title>Genome sequences and population genomics provide insights into the demographic history, inbreeding, and mutation load of two 'living fossil' tree species of Dipteronia.</title>
        <authorList>
            <person name="Feng Y."/>
            <person name="Comes H.P."/>
            <person name="Chen J."/>
            <person name="Zhu S."/>
            <person name="Lu R."/>
            <person name="Zhang X."/>
            <person name="Li P."/>
            <person name="Qiu J."/>
            <person name="Olsen K.M."/>
            <person name="Qiu Y."/>
        </authorList>
    </citation>
    <scope>NUCLEOTIDE SEQUENCE</scope>
    <source>
        <strain evidence="3">NBL</strain>
    </source>
</reference>
<evidence type="ECO:0000256" key="1">
    <source>
        <dbReference type="ARBA" id="ARBA00022737"/>
    </source>
</evidence>
<sequence>MRVPNHSHQHMIGRHSTRDSVKFESYTWDRAKERAKDEADSITECQNYKLHKACPRDLCSAGSFIFNCSWCGFNLDTKCASKQDQEHHQTFKELTLLHFYHKHALKLCNVRKSHDIECLCCKQIISGSAYCCLECQFFIHESCKEIPKEVEHPFHPQHILAPQIMGHYTNCAACQLSIGSRNSQYRSIDGIGISCKECDFNLHVSCANPNRCARAIKHNCHEHNMYYFFVTVRWFSIECNKCHEKFLADEAFYRCVECNFNLHLECIPIPSVVMITQKHNHPLTLIDSVKDDNPLIQYLMDSNDKVDYSMDYYCDVCETPCNPRRHAYCCKECIYITHVECIISKVRSYLRSFSKDFGCSLLGIK</sequence>
<dbReference type="EMBL" id="JANJYJ010000007">
    <property type="protein sequence ID" value="KAK3200776.1"/>
    <property type="molecule type" value="Genomic_DNA"/>
</dbReference>
<dbReference type="InterPro" id="IPR004146">
    <property type="entry name" value="DC1"/>
</dbReference>
<dbReference type="Proteomes" id="UP001281410">
    <property type="component" value="Unassembled WGS sequence"/>
</dbReference>
<organism evidence="3 4">
    <name type="scientific">Dipteronia sinensis</name>
    <dbReference type="NCBI Taxonomy" id="43782"/>
    <lineage>
        <taxon>Eukaryota</taxon>
        <taxon>Viridiplantae</taxon>
        <taxon>Streptophyta</taxon>
        <taxon>Embryophyta</taxon>
        <taxon>Tracheophyta</taxon>
        <taxon>Spermatophyta</taxon>
        <taxon>Magnoliopsida</taxon>
        <taxon>eudicotyledons</taxon>
        <taxon>Gunneridae</taxon>
        <taxon>Pentapetalae</taxon>
        <taxon>rosids</taxon>
        <taxon>malvids</taxon>
        <taxon>Sapindales</taxon>
        <taxon>Sapindaceae</taxon>
        <taxon>Hippocastanoideae</taxon>
        <taxon>Acereae</taxon>
        <taxon>Dipteronia</taxon>
    </lineage>
</organism>
<dbReference type="Gene3D" id="3.30.60.20">
    <property type="match status" value="1"/>
</dbReference>
<keyword evidence="1" id="KW-0677">Repeat</keyword>
<gene>
    <name evidence="3" type="ORF">Dsin_024191</name>
</gene>
<feature type="domain" description="DC1" evidence="2">
    <location>
        <begin position="99"/>
        <end position="143"/>
    </location>
</feature>
<proteinExistence type="predicted"/>
<dbReference type="PANTHER" id="PTHR46288:SF27">
    <property type="entry name" value="CYSTEINE_HISTIDINE-RICH C1 DOMAIN FAMILY PROTEIN"/>
    <property type="match status" value="1"/>
</dbReference>
<keyword evidence="4" id="KW-1185">Reference proteome</keyword>
<comment type="caution">
    <text evidence="3">The sequence shown here is derived from an EMBL/GenBank/DDBJ whole genome shotgun (WGS) entry which is preliminary data.</text>
</comment>
<dbReference type="PANTHER" id="PTHR46288">
    <property type="entry name" value="PHORBOL-ESTER/DAG-TYPE DOMAIN-CONTAINING PROTEIN"/>
    <property type="match status" value="1"/>
</dbReference>
<evidence type="ECO:0000313" key="4">
    <source>
        <dbReference type="Proteomes" id="UP001281410"/>
    </source>
</evidence>
<evidence type="ECO:0000259" key="2">
    <source>
        <dbReference type="Pfam" id="PF03107"/>
    </source>
</evidence>
<protein>
    <recommendedName>
        <fullName evidence="2">DC1 domain-containing protein</fullName>
    </recommendedName>
</protein>
<name>A0AAE0A677_9ROSI</name>
<dbReference type="Pfam" id="PF03107">
    <property type="entry name" value="C1_2"/>
    <property type="match status" value="2"/>
</dbReference>
<dbReference type="InterPro" id="IPR046349">
    <property type="entry name" value="C1-like_sf"/>
</dbReference>
<feature type="domain" description="DC1" evidence="2">
    <location>
        <begin position="220"/>
        <end position="267"/>
    </location>
</feature>